<sequence>RLAKETANNSKPNEDRKTLTMKIATLPSVASSFPQEALVEEGLEDDDTHVSCHLPHGKLTNVEDDEIKKVLNQYDEGKRQMSYNCDRRNNRDEVKQRMAADQNETSTNSENTTPAENMPVLTPTNDAGNANSNEEISENNINGESSNDIADHGNRKTSARI</sequence>
<feature type="non-terminal residue" evidence="2">
    <location>
        <position position="1"/>
    </location>
</feature>
<accession>A0ABN8SY13</accession>
<feature type="region of interest" description="Disordered" evidence="1">
    <location>
        <begin position="80"/>
        <end position="161"/>
    </location>
</feature>
<gene>
    <name evidence="2" type="ORF">PEVE_00032172</name>
</gene>
<name>A0ABN8SY13_9CNID</name>
<keyword evidence="3" id="KW-1185">Reference proteome</keyword>
<feature type="compositionally biased region" description="Low complexity" evidence="1">
    <location>
        <begin position="103"/>
        <end position="113"/>
    </location>
</feature>
<protein>
    <submittedName>
        <fullName evidence="2">Uncharacterized protein</fullName>
    </submittedName>
</protein>
<evidence type="ECO:0000313" key="3">
    <source>
        <dbReference type="Proteomes" id="UP001159427"/>
    </source>
</evidence>
<evidence type="ECO:0000256" key="1">
    <source>
        <dbReference type="SAM" id="MobiDB-lite"/>
    </source>
</evidence>
<feature type="compositionally biased region" description="Low complexity" evidence="1">
    <location>
        <begin position="127"/>
        <end position="147"/>
    </location>
</feature>
<proteinExistence type="predicted"/>
<organism evidence="2 3">
    <name type="scientific">Porites evermanni</name>
    <dbReference type="NCBI Taxonomy" id="104178"/>
    <lineage>
        <taxon>Eukaryota</taxon>
        <taxon>Metazoa</taxon>
        <taxon>Cnidaria</taxon>
        <taxon>Anthozoa</taxon>
        <taxon>Hexacorallia</taxon>
        <taxon>Scleractinia</taxon>
        <taxon>Fungiina</taxon>
        <taxon>Poritidae</taxon>
        <taxon>Porites</taxon>
    </lineage>
</organism>
<evidence type="ECO:0000313" key="2">
    <source>
        <dbReference type="EMBL" id="CAH3196258.1"/>
    </source>
</evidence>
<reference evidence="2 3" key="1">
    <citation type="submission" date="2022-05" db="EMBL/GenBank/DDBJ databases">
        <authorList>
            <consortium name="Genoscope - CEA"/>
            <person name="William W."/>
        </authorList>
    </citation>
    <scope>NUCLEOTIDE SEQUENCE [LARGE SCALE GENOMIC DNA]</scope>
</reference>
<dbReference type="Proteomes" id="UP001159427">
    <property type="component" value="Unassembled WGS sequence"/>
</dbReference>
<feature type="compositionally biased region" description="Basic and acidic residues" evidence="1">
    <location>
        <begin position="80"/>
        <end position="98"/>
    </location>
</feature>
<dbReference type="EMBL" id="CALNXI010004664">
    <property type="protein sequence ID" value="CAH3196258.1"/>
    <property type="molecule type" value="Genomic_DNA"/>
</dbReference>
<comment type="caution">
    <text evidence="2">The sequence shown here is derived from an EMBL/GenBank/DDBJ whole genome shotgun (WGS) entry which is preliminary data.</text>
</comment>